<comment type="caution">
    <text evidence="1">The sequence shown here is derived from an EMBL/GenBank/DDBJ whole genome shotgun (WGS) entry which is preliminary data.</text>
</comment>
<sequence>LKLWGTIVILDSLWDVSINKGLGQEKGKRACREQVRSM</sequence>
<feature type="non-terminal residue" evidence="1">
    <location>
        <position position="1"/>
    </location>
</feature>
<evidence type="ECO:0000313" key="1">
    <source>
        <dbReference type="EMBL" id="KRZ24418.1"/>
    </source>
</evidence>
<dbReference type="Proteomes" id="UP000054721">
    <property type="component" value="Unassembled WGS sequence"/>
</dbReference>
<reference evidence="1 2" key="1">
    <citation type="submission" date="2015-05" db="EMBL/GenBank/DDBJ databases">
        <title>Evolution of Trichinella species and genotypes.</title>
        <authorList>
            <person name="Korhonen P.K."/>
            <person name="Edoardo P."/>
            <person name="Giuseppe L.R."/>
            <person name="Gasser R.B."/>
        </authorList>
    </citation>
    <scope>NUCLEOTIDE SEQUENCE [LARGE SCALE GENOMIC DNA]</scope>
    <source>
        <strain evidence="1">ISS10</strain>
    </source>
</reference>
<proteinExistence type="predicted"/>
<organism evidence="1 2">
    <name type="scientific">Trichinella nativa</name>
    <dbReference type="NCBI Taxonomy" id="6335"/>
    <lineage>
        <taxon>Eukaryota</taxon>
        <taxon>Metazoa</taxon>
        <taxon>Ecdysozoa</taxon>
        <taxon>Nematoda</taxon>
        <taxon>Enoplea</taxon>
        <taxon>Dorylaimia</taxon>
        <taxon>Trichinellida</taxon>
        <taxon>Trichinellidae</taxon>
        <taxon>Trichinella</taxon>
    </lineage>
</organism>
<gene>
    <name evidence="1" type="ORF">T02_6291</name>
</gene>
<protein>
    <submittedName>
        <fullName evidence="1">Uncharacterized protein</fullName>
    </submittedName>
</protein>
<accession>A0A0V1INK2</accession>
<keyword evidence="2" id="KW-1185">Reference proteome</keyword>
<dbReference type="AlphaFoldDB" id="A0A0V1INK2"/>
<name>A0A0V1INK2_9BILA</name>
<evidence type="ECO:0000313" key="2">
    <source>
        <dbReference type="Proteomes" id="UP000054721"/>
    </source>
</evidence>
<dbReference type="EMBL" id="JYDW01004185">
    <property type="protein sequence ID" value="KRZ24418.1"/>
    <property type="molecule type" value="Genomic_DNA"/>
</dbReference>